<keyword evidence="5 6" id="KW-0472">Membrane</keyword>
<dbReference type="InterPro" id="IPR002523">
    <property type="entry name" value="MgTranspt_CorA/ZnTranspt_ZntB"/>
</dbReference>
<dbReference type="RefSeq" id="WP_071792651.1">
    <property type="nucleotide sequence ID" value="NZ_LZDD01000001.1"/>
</dbReference>
<dbReference type="PANTHER" id="PTHR47891:SF1">
    <property type="entry name" value="CORA-MAGNESIUM AND COBALT TRANSPORTER"/>
    <property type="match status" value="1"/>
</dbReference>
<feature type="transmembrane region" description="Helical" evidence="6">
    <location>
        <begin position="275"/>
        <end position="295"/>
    </location>
</feature>
<dbReference type="InterPro" id="IPR045863">
    <property type="entry name" value="CorA_TM1_TM2"/>
</dbReference>
<dbReference type="SUPFAM" id="SSF143865">
    <property type="entry name" value="CorA soluble domain-like"/>
    <property type="match status" value="1"/>
</dbReference>
<dbReference type="GO" id="GO:0016020">
    <property type="term" value="C:membrane"/>
    <property type="evidence" value="ECO:0007669"/>
    <property type="project" value="UniProtKB-SubCell"/>
</dbReference>
<evidence type="ECO:0000256" key="5">
    <source>
        <dbReference type="ARBA" id="ARBA00023136"/>
    </source>
</evidence>
<organism evidence="7 8">
    <name type="scientific">Streptococcus bovimastitidis</name>
    <dbReference type="NCBI Taxonomy" id="1856638"/>
    <lineage>
        <taxon>Bacteria</taxon>
        <taxon>Bacillati</taxon>
        <taxon>Bacillota</taxon>
        <taxon>Bacilli</taxon>
        <taxon>Lactobacillales</taxon>
        <taxon>Streptococcaceae</taxon>
        <taxon>Streptococcus</taxon>
    </lineage>
</organism>
<dbReference type="InterPro" id="IPR047199">
    <property type="entry name" value="CorA-like"/>
</dbReference>
<evidence type="ECO:0000256" key="2">
    <source>
        <dbReference type="ARBA" id="ARBA00009765"/>
    </source>
</evidence>
<dbReference type="SUPFAM" id="SSF144083">
    <property type="entry name" value="Magnesium transport protein CorA, transmembrane region"/>
    <property type="match status" value="1"/>
</dbReference>
<gene>
    <name evidence="7" type="ORF">A9Q68_00280</name>
</gene>
<dbReference type="AlphaFoldDB" id="A0A1L8MML7"/>
<evidence type="ECO:0000256" key="1">
    <source>
        <dbReference type="ARBA" id="ARBA00004141"/>
    </source>
</evidence>
<feature type="transmembrane region" description="Helical" evidence="6">
    <location>
        <begin position="242"/>
        <end position="263"/>
    </location>
</feature>
<keyword evidence="4 6" id="KW-1133">Transmembrane helix</keyword>
<dbReference type="OrthoDB" id="9803416at2"/>
<reference evidence="8" key="1">
    <citation type="submission" date="2016-06" db="EMBL/GenBank/DDBJ databases">
        <authorList>
            <person name="de Vries S.P.W."/>
            <person name="Hadjirin N.F."/>
            <person name="Lay E.M."/>
            <person name="Zadoks R.N."/>
            <person name="Peacock S.J."/>
            <person name="Parkhill J."/>
            <person name="Grant A.J."/>
            <person name="Mcdougall S."/>
            <person name="Holmes M.A."/>
        </authorList>
    </citation>
    <scope>NUCLEOTIDE SEQUENCE [LARGE SCALE GENOMIC DNA]</scope>
    <source>
        <strain evidence="8">NZ1587</strain>
    </source>
</reference>
<evidence type="ECO:0000313" key="7">
    <source>
        <dbReference type="EMBL" id="OJF72014.1"/>
    </source>
</evidence>
<dbReference type="Pfam" id="PF01544">
    <property type="entry name" value="CorA"/>
    <property type="match status" value="1"/>
</dbReference>
<dbReference type="STRING" id="1856638.A9Q68_00280"/>
<evidence type="ECO:0000256" key="4">
    <source>
        <dbReference type="ARBA" id="ARBA00022989"/>
    </source>
</evidence>
<dbReference type="PANTHER" id="PTHR47891">
    <property type="entry name" value="TRANSPORTER-RELATED"/>
    <property type="match status" value="1"/>
</dbReference>
<dbReference type="Gene3D" id="1.20.58.340">
    <property type="entry name" value="Magnesium transport protein CorA, transmembrane region"/>
    <property type="match status" value="2"/>
</dbReference>
<accession>A0A1L8MML7</accession>
<evidence type="ECO:0000313" key="8">
    <source>
        <dbReference type="Proteomes" id="UP000182015"/>
    </source>
</evidence>
<dbReference type="InterPro" id="IPR045861">
    <property type="entry name" value="CorA_cytoplasmic_dom"/>
</dbReference>
<protein>
    <submittedName>
        <fullName evidence="7">Magnesium transporter</fullName>
    </submittedName>
</protein>
<keyword evidence="3 6" id="KW-0812">Transmembrane</keyword>
<keyword evidence="8" id="KW-1185">Reference proteome</keyword>
<comment type="similarity">
    <text evidence="2">Belongs to the CorA metal ion transporter (MIT) (TC 1.A.35) family.</text>
</comment>
<dbReference type="Proteomes" id="UP000182015">
    <property type="component" value="Unassembled WGS sequence"/>
</dbReference>
<sequence>MESDKKLEKKISIINVDYLSADDQENLSQLGESGQEILDYAQDDNETAFVKEDDGQLILVYQLLEDKLVSLSDGSIPRIMPMTFVAGQDQLLILHTDSTARLLAKAMDKVSPADDPKESLLQLLTVFTKDYFRVVEGMGKERDDLMNQLRQRPTKRSLTGLANLQSGSVYVMMGSQQNGEMLADWQDLPGYEDYSDRVKELLRDTMIEVKQLSNNCSLHQRILEQMASSYNNVLSNRLNDNVTSLTILTIGLTIITTVTSFYGMNVKLPFAKVDIVWLIILVITTVIALIAMHFLRRFVNGGHKKL</sequence>
<dbReference type="EMBL" id="LZDD01000001">
    <property type="protein sequence ID" value="OJF72014.1"/>
    <property type="molecule type" value="Genomic_DNA"/>
</dbReference>
<dbReference type="CDD" id="cd12827">
    <property type="entry name" value="EcCorA_ZntB-like_u2"/>
    <property type="match status" value="1"/>
</dbReference>
<comment type="caution">
    <text evidence="7">The sequence shown here is derived from an EMBL/GenBank/DDBJ whole genome shotgun (WGS) entry which is preliminary data.</text>
</comment>
<evidence type="ECO:0000256" key="6">
    <source>
        <dbReference type="SAM" id="Phobius"/>
    </source>
</evidence>
<proteinExistence type="inferred from homology"/>
<comment type="subcellular location">
    <subcellularLocation>
        <location evidence="1">Membrane</location>
        <topology evidence="1">Multi-pass membrane protein</topology>
    </subcellularLocation>
</comment>
<dbReference type="GO" id="GO:0046873">
    <property type="term" value="F:metal ion transmembrane transporter activity"/>
    <property type="evidence" value="ECO:0007669"/>
    <property type="project" value="InterPro"/>
</dbReference>
<evidence type="ECO:0000256" key="3">
    <source>
        <dbReference type="ARBA" id="ARBA00022692"/>
    </source>
</evidence>
<name>A0A1L8MML7_9STRE</name>